<feature type="chain" id="PRO_5038979229" description="ABC transporter substrate-binding protein" evidence="4">
    <location>
        <begin position="19"/>
        <end position="413"/>
    </location>
</feature>
<dbReference type="SUPFAM" id="SSF53850">
    <property type="entry name" value="Periplasmic binding protein-like II"/>
    <property type="match status" value="1"/>
</dbReference>
<proteinExistence type="inferred from homology"/>
<keyword evidence="6" id="KW-1185">Reference proteome</keyword>
<dbReference type="CDD" id="cd13585">
    <property type="entry name" value="PBP2_TMBP_like"/>
    <property type="match status" value="1"/>
</dbReference>
<reference evidence="5 6" key="1">
    <citation type="submission" date="2013-02" db="EMBL/GenBank/DDBJ databases">
        <title>The Genome Sequence of Enterococcus phoeniculicola BAA-412.</title>
        <authorList>
            <consortium name="The Broad Institute Genome Sequencing Platform"/>
            <consortium name="The Broad Institute Genome Sequencing Center for Infectious Disease"/>
            <person name="Earl A.M."/>
            <person name="Gilmore M.S."/>
            <person name="Lebreton F."/>
            <person name="Walker B."/>
            <person name="Young S.K."/>
            <person name="Zeng Q."/>
            <person name="Gargeya S."/>
            <person name="Fitzgerald M."/>
            <person name="Haas B."/>
            <person name="Abouelleil A."/>
            <person name="Alvarado L."/>
            <person name="Arachchi H.M."/>
            <person name="Berlin A.M."/>
            <person name="Chapman S.B."/>
            <person name="Dewar J."/>
            <person name="Goldberg J."/>
            <person name="Griggs A."/>
            <person name="Gujja S."/>
            <person name="Hansen M."/>
            <person name="Howarth C."/>
            <person name="Imamovic A."/>
            <person name="Larimer J."/>
            <person name="McCowan C."/>
            <person name="Murphy C."/>
            <person name="Neiman D."/>
            <person name="Pearson M."/>
            <person name="Priest M."/>
            <person name="Roberts A."/>
            <person name="Saif S."/>
            <person name="Shea T."/>
            <person name="Sisk P."/>
            <person name="Sykes S."/>
            <person name="Wortman J."/>
            <person name="Nusbaum C."/>
            <person name="Birren B."/>
        </authorList>
    </citation>
    <scope>NUCLEOTIDE SEQUENCE [LARGE SCALE GENOMIC DNA]</scope>
    <source>
        <strain evidence="5 6">ATCC BAA-412</strain>
    </source>
</reference>
<name>R3TIK1_9ENTE</name>
<keyword evidence="2" id="KW-0813">Transport</keyword>
<dbReference type="GO" id="GO:0042956">
    <property type="term" value="P:maltodextrin transmembrane transport"/>
    <property type="evidence" value="ECO:0007669"/>
    <property type="project" value="TreeGrafter"/>
</dbReference>
<evidence type="ECO:0008006" key="7">
    <source>
        <dbReference type="Google" id="ProtNLM"/>
    </source>
</evidence>
<evidence type="ECO:0000256" key="2">
    <source>
        <dbReference type="ARBA" id="ARBA00022448"/>
    </source>
</evidence>
<feature type="signal peptide" evidence="4">
    <location>
        <begin position="1"/>
        <end position="18"/>
    </location>
</feature>
<dbReference type="PATRIC" id="fig|1158610.3.peg.3465"/>
<dbReference type="GO" id="GO:0055052">
    <property type="term" value="C:ATP-binding cassette (ABC) transporter complex, substrate-binding subunit-containing"/>
    <property type="evidence" value="ECO:0007669"/>
    <property type="project" value="TreeGrafter"/>
</dbReference>
<dbReference type="PANTHER" id="PTHR30061">
    <property type="entry name" value="MALTOSE-BINDING PERIPLASMIC PROTEIN"/>
    <property type="match status" value="1"/>
</dbReference>
<dbReference type="Pfam" id="PF01547">
    <property type="entry name" value="SBP_bac_1"/>
    <property type="match status" value="1"/>
</dbReference>
<accession>R3TIK1</accession>
<comment type="caution">
    <text evidence="5">The sequence shown here is derived from an EMBL/GenBank/DDBJ whole genome shotgun (WGS) entry which is preliminary data.</text>
</comment>
<organism evidence="5 6">
    <name type="scientific">Enterococcus phoeniculicola ATCC BAA-412</name>
    <dbReference type="NCBI Taxonomy" id="1158610"/>
    <lineage>
        <taxon>Bacteria</taxon>
        <taxon>Bacillati</taxon>
        <taxon>Bacillota</taxon>
        <taxon>Bacilli</taxon>
        <taxon>Lactobacillales</taxon>
        <taxon>Enterococcaceae</taxon>
        <taxon>Enterococcus</taxon>
    </lineage>
</organism>
<dbReference type="AlphaFoldDB" id="R3TIK1"/>
<evidence type="ECO:0000313" key="5">
    <source>
        <dbReference type="EMBL" id="EOL41259.1"/>
    </source>
</evidence>
<gene>
    <name evidence="5" type="ORF">UC3_03468</name>
</gene>
<dbReference type="GO" id="GO:1901982">
    <property type="term" value="F:maltose binding"/>
    <property type="evidence" value="ECO:0007669"/>
    <property type="project" value="TreeGrafter"/>
</dbReference>
<dbReference type="PANTHER" id="PTHR30061:SF50">
    <property type="entry name" value="MALTOSE_MALTODEXTRIN-BINDING PERIPLASMIC PROTEIN"/>
    <property type="match status" value="1"/>
</dbReference>
<evidence type="ECO:0000256" key="1">
    <source>
        <dbReference type="ARBA" id="ARBA00008520"/>
    </source>
</evidence>
<keyword evidence="3 4" id="KW-0732">Signal</keyword>
<dbReference type="OrthoDB" id="9782846at2"/>
<dbReference type="eggNOG" id="COG1653">
    <property type="taxonomic scope" value="Bacteria"/>
</dbReference>
<dbReference type="GO" id="GO:0015768">
    <property type="term" value="P:maltose transport"/>
    <property type="evidence" value="ECO:0007669"/>
    <property type="project" value="TreeGrafter"/>
</dbReference>
<dbReference type="STRING" id="154621.RV11_GL001039"/>
<dbReference type="PROSITE" id="PS51257">
    <property type="entry name" value="PROKAR_LIPOPROTEIN"/>
    <property type="match status" value="1"/>
</dbReference>
<dbReference type="HOGENOM" id="CLU_031285_10_5_9"/>
<dbReference type="EMBL" id="AJAT01000021">
    <property type="protein sequence ID" value="EOL41259.1"/>
    <property type="molecule type" value="Genomic_DNA"/>
</dbReference>
<sequence>MKKRVMSFILLLSLVAMGACSSGETSKQENVKDTTIRYGLWDKAQAPVYEELAKKFEKESGIKVEFEITPWAQYWTKLETAVTGQNAPDVFWMNIPRITDYIDNGVVEPLSDVSFDKEKIPVQYLDAYSREGELYGVPKDFDSSALWYNKKLFDEAGVAYPDETWTWDTWKAAAKKLTNADKGVYGMAVPPSWQGGYYEMIYENEGNPFSDDGKKSGFDNPATIEGLDFWYSFVREGSGTPIELITNTNQSELLLSDKVAMGIDGSWSVPVIFGDEYGKKGIDVAPIPKGKKRVTTSNSLANVVYKGSKNKEAAKKWIAYLTTEESMKYVAESGVTIPVYDGSQDAWVQSYPDKNLQVFVDAREYAVPLPNYKNSAAAIAIEQDEVNKIWTGEIDTKTGAEAIAKKANELLAQ</sequence>
<protein>
    <recommendedName>
        <fullName evidence="7">ABC transporter substrate-binding protein</fullName>
    </recommendedName>
</protein>
<evidence type="ECO:0000256" key="3">
    <source>
        <dbReference type="ARBA" id="ARBA00022729"/>
    </source>
</evidence>
<evidence type="ECO:0000313" key="6">
    <source>
        <dbReference type="Proteomes" id="UP000013785"/>
    </source>
</evidence>
<dbReference type="Proteomes" id="UP000013785">
    <property type="component" value="Unassembled WGS sequence"/>
</dbReference>
<comment type="similarity">
    <text evidence="1">Belongs to the bacterial solute-binding protein 1 family.</text>
</comment>
<dbReference type="InterPro" id="IPR006059">
    <property type="entry name" value="SBP"/>
</dbReference>
<dbReference type="Gene3D" id="3.40.190.10">
    <property type="entry name" value="Periplasmic binding protein-like II"/>
    <property type="match status" value="1"/>
</dbReference>
<evidence type="ECO:0000256" key="4">
    <source>
        <dbReference type="SAM" id="SignalP"/>
    </source>
</evidence>
<dbReference type="RefSeq" id="WP_010770098.1">
    <property type="nucleotide sequence ID" value="NZ_ASWE01000001.1"/>
</dbReference>